<organism evidence="1 2">
    <name type="scientific">Vermiconidia calcicola</name>
    <dbReference type="NCBI Taxonomy" id="1690605"/>
    <lineage>
        <taxon>Eukaryota</taxon>
        <taxon>Fungi</taxon>
        <taxon>Dikarya</taxon>
        <taxon>Ascomycota</taxon>
        <taxon>Pezizomycotina</taxon>
        <taxon>Dothideomycetes</taxon>
        <taxon>Dothideomycetidae</taxon>
        <taxon>Mycosphaerellales</taxon>
        <taxon>Extremaceae</taxon>
        <taxon>Vermiconidia</taxon>
    </lineage>
</organism>
<proteinExistence type="predicted"/>
<reference evidence="1" key="1">
    <citation type="submission" date="2023-07" db="EMBL/GenBank/DDBJ databases">
        <title>Black Yeasts Isolated from many extreme environments.</title>
        <authorList>
            <person name="Coleine C."/>
            <person name="Stajich J.E."/>
            <person name="Selbmann L."/>
        </authorList>
    </citation>
    <scope>NUCLEOTIDE SEQUENCE</scope>
    <source>
        <strain evidence="1">CCFEE 5714</strain>
    </source>
</reference>
<dbReference type="Proteomes" id="UP001281147">
    <property type="component" value="Unassembled WGS sequence"/>
</dbReference>
<sequence length="766" mass="83616">MMAAYQPQPGGMHPGMAPHGHPGQPMNPAQLQQMGHPGVSGPQAPHVTQAGATMGMQPGANGMGAPGGMGGQHPGGMQAGMGGQSMAGGVPNVHAMNHMTPQMQQQMMAQQMQANPHMAMQQHQAMLRRQQQMQQQMQAGNMGGVQQGGMQGMSPQQMQQLQQNNQGVHPQSVQLPQHLMQQQMQIMQRQQQQNQMQQNQQMQQQLAMQHANSQQSNQNGQQGAPNQQGSQVQHPGQMRPQSRMANPNEQNQGQAQQTPQPQQQQPSQQQGQPQNAQQQGQQQLTPQQMQAFRQKQIQQMQMQQSQQMNPQVRAAMQQQMSQMNQQMNQQMQPVNQGLAATQVAGQFILRLMLFCGQLSNFSSENGKDVAKWHEVIDQHFAPDGRLLHCFDFAGSQTKTFEVLRPTIARYFQMYFDSGAQAIRLHIEHPQEKNSAGNRHYVAFSSATFTVVYPNGARLEMTGSVNVLFGPGTDAVECMELLTSHSEEIIAKSKIEELLSGWSPTMSNNNNKTNSSPKMTKKQTPKAQQKLLSSLDGLTIDHFPKVSKGNLGVSKRVQQFLEIGETMNVMSDLISFAQEKRMQPEKAMEALVAQYEREGGPQQQQQGNPQINLPAAANGVPPPGSRTPSMQHMQMPTPQHPQNFHSSPAMSNLNAPGLPMQNGSPHIANHPGLGPPNNNMQPNNAHTPSPHQSNMAAPQMLPQHSQQGTNSSAASANTSPQVNNKRRRSLVKMEAGDDGGGEVGGGGANKVKPSPRMGKKSRPGGAG</sequence>
<evidence type="ECO:0000313" key="1">
    <source>
        <dbReference type="EMBL" id="KAK3686524.1"/>
    </source>
</evidence>
<dbReference type="EMBL" id="JAUTXU010000315">
    <property type="protein sequence ID" value="KAK3686524.1"/>
    <property type="molecule type" value="Genomic_DNA"/>
</dbReference>
<accession>A0ACC3MEJ5</accession>
<keyword evidence="2" id="KW-1185">Reference proteome</keyword>
<gene>
    <name evidence="1" type="ORF">LTR37_019732</name>
</gene>
<name>A0ACC3MEJ5_9PEZI</name>
<evidence type="ECO:0000313" key="2">
    <source>
        <dbReference type="Proteomes" id="UP001281147"/>
    </source>
</evidence>
<comment type="caution">
    <text evidence="1">The sequence shown here is derived from an EMBL/GenBank/DDBJ whole genome shotgun (WGS) entry which is preliminary data.</text>
</comment>
<protein>
    <submittedName>
        <fullName evidence="1">Uncharacterized protein</fullName>
    </submittedName>
</protein>